<dbReference type="GO" id="GO:0042128">
    <property type="term" value="P:nitrate assimilation"/>
    <property type="evidence" value="ECO:0007669"/>
    <property type="project" value="UniProtKB-KW"/>
</dbReference>
<feature type="transmembrane region" description="Helical" evidence="8">
    <location>
        <begin position="267"/>
        <end position="287"/>
    </location>
</feature>
<protein>
    <submittedName>
        <fullName evidence="10">MFS transporter</fullName>
    </submittedName>
</protein>
<feature type="transmembrane region" description="Helical" evidence="8">
    <location>
        <begin position="324"/>
        <end position="345"/>
    </location>
</feature>
<evidence type="ECO:0000259" key="9">
    <source>
        <dbReference type="PROSITE" id="PS50850"/>
    </source>
</evidence>
<dbReference type="CDD" id="cd17341">
    <property type="entry name" value="MFS_NRT2_like"/>
    <property type="match status" value="1"/>
</dbReference>
<feature type="transmembrane region" description="Helical" evidence="8">
    <location>
        <begin position="299"/>
        <end position="318"/>
    </location>
</feature>
<feature type="transmembrane region" description="Helical" evidence="8">
    <location>
        <begin position="164"/>
        <end position="182"/>
    </location>
</feature>
<comment type="subcellular location">
    <subcellularLocation>
        <location evidence="1">Membrane</location>
        <topology evidence="1">Multi-pass membrane protein</topology>
    </subcellularLocation>
</comment>
<gene>
    <name evidence="10" type="ORF">DI555_01610</name>
</gene>
<evidence type="ECO:0000256" key="4">
    <source>
        <dbReference type="ARBA" id="ARBA00022989"/>
    </source>
</evidence>
<dbReference type="Proteomes" id="UP000249082">
    <property type="component" value="Unassembled WGS sequence"/>
</dbReference>
<sequence length="424" mass="43970">MATAYWQRDGEAEAANDAPTAQPHAAPATSFWKSGHTPTLIAAFLYFDLAFMVWVLLGPLAPEISKSLGLTSAEKGLMVATPTLAGALLRVVNGLLVDRIGPKRSGAISQLIVIAGLFLAWFMGVTSFAGTLALGVVLGFAGASFAIALPLASRWYPAEHQGKAMGLAGMGNSGTVLASLFAPLLAKIFGWNAVLGLACIPLSLVFVVYMLMAKDSPNQPAPRKLIDYFEPLRQGDAWWLMAFYAVTFGGFVGLAASLPIYFTDQFALTPIVAGYCTAGCVFAGSLVRPMGGALADRIGGVKALMAVYFVAALALAGVANATSLPGALGMFVVAMLALGTGNGSVFQLVPQRFQAEIGVMTGLVGMAGGVGGFYLASSLGLAKQMTGSFAPGFLIFAGLALAALVSVAVVKNRWRATWKTAARI</sequence>
<dbReference type="Pfam" id="PF07690">
    <property type="entry name" value="MFS_1"/>
    <property type="match status" value="1"/>
</dbReference>
<feature type="transmembrane region" description="Helical" evidence="8">
    <location>
        <begin position="238"/>
        <end position="261"/>
    </location>
</feature>
<feature type="transmembrane region" description="Helical" evidence="8">
    <location>
        <begin position="188"/>
        <end position="211"/>
    </location>
</feature>
<dbReference type="EMBL" id="QFPX01000001">
    <property type="protein sequence ID" value="PZQ57642.1"/>
    <property type="molecule type" value="Genomic_DNA"/>
</dbReference>
<organism evidence="10 11">
    <name type="scientific">Novosphingobium pentaromativorans</name>
    <dbReference type="NCBI Taxonomy" id="205844"/>
    <lineage>
        <taxon>Bacteria</taxon>
        <taxon>Pseudomonadati</taxon>
        <taxon>Pseudomonadota</taxon>
        <taxon>Alphaproteobacteria</taxon>
        <taxon>Sphingomonadales</taxon>
        <taxon>Sphingomonadaceae</taxon>
        <taxon>Novosphingobium</taxon>
    </lineage>
</organism>
<comment type="similarity">
    <text evidence="2">Belongs to the major facilitator superfamily. Nitrate/nitrite porter (TC 2.A.1.8) family.</text>
</comment>
<accession>A0A2W5NVL2</accession>
<feature type="transmembrane region" description="Helical" evidence="8">
    <location>
        <begin position="357"/>
        <end position="377"/>
    </location>
</feature>
<feature type="transmembrane region" description="Helical" evidence="8">
    <location>
        <begin position="77"/>
        <end position="96"/>
    </location>
</feature>
<reference evidence="10 11" key="1">
    <citation type="submission" date="2017-08" db="EMBL/GenBank/DDBJ databases">
        <title>Infants hospitalized years apart are colonized by the same room-sourced microbial strains.</title>
        <authorList>
            <person name="Brooks B."/>
            <person name="Olm M.R."/>
            <person name="Firek B.A."/>
            <person name="Baker R."/>
            <person name="Thomas B.C."/>
            <person name="Morowitz M.J."/>
            <person name="Banfield J.F."/>
        </authorList>
    </citation>
    <scope>NUCLEOTIDE SEQUENCE [LARGE SCALE GENOMIC DNA]</scope>
    <source>
        <strain evidence="10">S2_005_002_R2_33</strain>
    </source>
</reference>
<keyword evidence="4 8" id="KW-1133">Transmembrane helix</keyword>
<name>A0A2W5NVL2_9SPHN</name>
<feature type="transmembrane region" description="Helical" evidence="8">
    <location>
        <begin position="39"/>
        <end position="57"/>
    </location>
</feature>
<evidence type="ECO:0000256" key="8">
    <source>
        <dbReference type="SAM" id="Phobius"/>
    </source>
</evidence>
<evidence type="ECO:0000313" key="11">
    <source>
        <dbReference type="Proteomes" id="UP000249082"/>
    </source>
</evidence>
<dbReference type="InterPro" id="IPR036259">
    <property type="entry name" value="MFS_trans_sf"/>
</dbReference>
<dbReference type="GO" id="GO:0016020">
    <property type="term" value="C:membrane"/>
    <property type="evidence" value="ECO:0007669"/>
    <property type="project" value="UniProtKB-SubCell"/>
</dbReference>
<feature type="transmembrane region" description="Helical" evidence="8">
    <location>
        <begin position="389"/>
        <end position="410"/>
    </location>
</feature>
<evidence type="ECO:0000256" key="6">
    <source>
        <dbReference type="ARBA" id="ARBA00023136"/>
    </source>
</evidence>
<feature type="transmembrane region" description="Helical" evidence="8">
    <location>
        <begin position="108"/>
        <end position="126"/>
    </location>
</feature>
<dbReference type="AlphaFoldDB" id="A0A2W5NVL2"/>
<evidence type="ECO:0000256" key="3">
    <source>
        <dbReference type="ARBA" id="ARBA00022692"/>
    </source>
</evidence>
<dbReference type="SUPFAM" id="SSF103473">
    <property type="entry name" value="MFS general substrate transporter"/>
    <property type="match status" value="1"/>
</dbReference>
<dbReference type="InterPro" id="IPR044772">
    <property type="entry name" value="NO3_transporter"/>
</dbReference>
<proteinExistence type="inferred from homology"/>
<comment type="caution">
    <text evidence="10">The sequence shown here is derived from an EMBL/GenBank/DDBJ whole genome shotgun (WGS) entry which is preliminary data.</text>
</comment>
<dbReference type="Gene3D" id="1.20.1250.20">
    <property type="entry name" value="MFS general substrate transporter like domains"/>
    <property type="match status" value="1"/>
</dbReference>
<keyword evidence="5" id="KW-0534">Nitrate assimilation</keyword>
<dbReference type="InterPro" id="IPR011701">
    <property type="entry name" value="MFS"/>
</dbReference>
<evidence type="ECO:0000256" key="2">
    <source>
        <dbReference type="ARBA" id="ARBA00008432"/>
    </source>
</evidence>
<evidence type="ECO:0000313" key="10">
    <source>
        <dbReference type="EMBL" id="PZQ57642.1"/>
    </source>
</evidence>
<keyword evidence="3 8" id="KW-0812">Transmembrane</keyword>
<dbReference type="InterPro" id="IPR020846">
    <property type="entry name" value="MFS_dom"/>
</dbReference>
<evidence type="ECO:0000256" key="7">
    <source>
        <dbReference type="SAM" id="MobiDB-lite"/>
    </source>
</evidence>
<keyword evidence="6 8" id="KW-0472">Membrane</keyword>
<feature type="domain" description="Major facilitator superfamily (MFS) profile" evidence="9">
    <location>
        <begin position="38"/>
        <end position="415"/>
    </location>
</feature>
<evidence type="ECO:0000256" key="5">
    <source>
        <dbReference type="ARBA" id="ARBA00023063"/>
    </source>
</evidence>
<dbReference type="PANTHER" id="PTHR23515">
    <property type="entry name" value="HIGH-AFFINITY NITRATE TRANSPORTER 2.3"/>
    <property type="match status" value="1"/>
</dbReference>
<dbReference type="GO" id="GO:0015112">
    <property type="term" value="F:nitrate transmembrane transporter activity"/>
    <property type="evidence" value="ECO:0007669"/>
    <property type="project" value="InterPro"/>
</dbReference>
<dbReference type="PROSITE" id="PS50850">
    <property type="entry name" value="MFS"/>
    <property type="match status" value="1"/>
</dbReference>
<feature type="transmembrane region" description="Helical" evidence="8">
    <location>
        <begin position="132"/>
        <end position="152"/>
    </location>
</feature>
<feature type="region of interest" description="Disordered" evidence="7">
    <location>
        <begin position="1"/>
        <end position="22"/>
    </location>
</feature>
<evidence type="ECO:0000256" key="1">
    <source>
        <dbReference type="ARBA" id="ARBA00004141"/>
    </source>
</evidence>